<evidence type="ECO:0000259" key="5">
    <source>
        <dbReference type="PROSITE" id="PS51352"/>
    </source>
</evidence>
<protein>
    <submittedName>
        <fullName evidence="6">TlpA family protein disulfide reductase</fullName>
    </submittedName>
</protein>
<comment type="subcellular location">
    <subcellularLocation>
        <location evidence="1">Cell envelope</location>
    </subcellularLocation>
</comment>
<evidence type="ECO:0000256" key="3">
    <source>
        <dbReference type="ARBA" id="ARBA00023157"/>
    </source>
</evidence>
<dbReference type="Pfam" id="PF08534">
    <property type="entry name" value="Redoxin"/>
    <property type="match status" value="1"/>
</dbReference>
<keyword evidence="2" id="KW-0201">Cytochrome c-type biogenesis</keyword>
<dbReference type="PANTHER" id="PTHR42852">
    <property type="entry name" value="THIOL:DISULFIDE INTERCHANGE PROTEIN DSBE"/>
    <property type="match status" value="1"/>
</dbReference>
<dbReference type="PANTHER" id="PTHR42852:SF6">
    <property type="entry name" value="THIOL:DISULFIDE INTERCHANGE PROTEIN DSBE"/>
    <property type="match status" value="1"/>
</dbReference>
<dbReference type="GO" id="GO:0016491">
    <property type="term" value="F:oxidoreductase activity"/>
    <property type="evidence" value="ECO:0007669"/>
    <property type="project" value="InterPro"/>
</dbReference>
<evidence type="ECO:0000256" key="4">
    <source>
        <dbReference type="ARBA" id="ARBA00023284"/>
    </source>
</evidence>
<dbReference type="CDD" id="cd02966">
    <property type="entry name" value="TlpA_like_family"/>
    <property type="match status" value="1"/>
</dbReference>
<dbReference type="OrthoDB" id="1096751at2"/>
<dbReference type="Gene3D" id="3.40.30.10">
    <property type="entry name" value="Glutaredoxin"/>
    <property type="match status" value="1"/>
</dbReference>
<dbReference type="GO" id="GO:0017004">
    <property type="term" value="P:cytochrome complex assembly"/>
    <property type="evidence" value="ECO:0007669"/>
    <property type="project" value="UniProtKB-KW"/>
</dbReference>
<proteinExistence type="predicted"/>
<sequence length="383" mass="43971">MFNSNSMYVMNCLYVKMLGLLFLVVFCCGKVQSQVKVMSMPAANGQTLSALTEEVIQGWRPFSINGAESFDAILKQKAEIEKNILSKNTKDKSAVLANTVWAIREVFLYYRENQSAEVNKKEIQKLLNKVSLLDFCNLHSLKWNVDCYYATKALVGGFTPSQVFGDKKDDLQYKTWKEVLETRDSVLIVNYFRGVVRHEFHFQGYTDVLRKCRSLFEQCMPEGELKTEVIDLYMKHDRLEAGKEAPAFTMLDGEKREHTLAEFRGKIVIIDVWATWCGGCIKKLPYFIKVKEKYKDRKDVEFITVSIDDVGSFDKWKKFLEERGYTSGINLIAFARKNPFCDDYGIMGVPKYFIIGKDGKFLSRDVPGPGDGFEEIVDEVLSK</sequence>
<evidence type="ECO:0000313" key="7">
    <source>
        <dbReference type="Proteomes" id="UP000270673"/>
    </source>
</evidence>
<dbReference type="Proteomes" id="UP000270673">
    <property type="component" value="Chromosome"/>
</dbReference>
<dbReference type="KEGG" id="buy:D8S85_17630"/>
<dbReference type="EMBL" id="CP032819">
    <property type="protein sequence ID" value="AZS31195.1"/>
    <property type="molecule type" value="Genomic_DNA"/>
</dbReference>
<name>A0A3S9VXD5_9BACT</name>
<dbReference type="SUPFAM" id="SSF52833">
    <property type="entry name" value="Thioredoxin-like"/>
    <property type="match status" value="1"/>
</dbReference>
<evidence type="ECO:0000313" key="6">
    <source>
        <dbReference type="EMBL" id="AZS31195.1"/>
    </source>
</evidence>
<dbReference type="AlphaFoldDB" id="A0A3S9VXD5"/>
<gene>
    <name evidence="6" type="ORF">D8S85_17630</name>
</gene>
<accession>A0A3S9VXD5</accession>
<feature type="domain" description="Thioredoxin" evidence="5">
    <location>
        <begin position="239"/>
        <end position="383"/>
    </location>
</feature>
<evidence type="ECO:0000256" key="1">
    <source>
        <dbReference type="ARBA" id="ARBA00004196"/>
    </source>
</evidence>
<dbReference type="PROSITE" id="PS51352">
    <property type="entry name" value="THIOREDOXIN_2"/>
    <property type="match status" value="1"/>
</dbReference>
<dbReference type="GO" id="GO:0030313">
    <property type="term" value="C:cell envelope"/>
    <property type="evidence" value="ECO:0007669"/>
    <property type="project" value="UniProtKB-SubCell"/>
</dbReference>
<dbReference type="InterPro" id="IPR050553">
    <property type="entry name" value="Thioredoxin_ResA/DsbE_sf"/>
</dbReference>
<organism evidence="6 7">
    <name type="scientific">Butyricimonas faecalis</name>
    <dbReference type="NCBI Taxonomy" id="2093856"/>
    <lineage>
        <taxon>Bacteria</taxon>
        <taxon>Pseudomonadati</taxon>
        <taxon>Bacteroidota</taxon>
        <taxon>Bacteroidia</taxon>
        <taxon>Bacteroidales</taxon>
        <taxon>Odoribacteraceae</taxon>
        <taxon>Butyricimonas</taxon>
    </lineage>
</organism>
<dbReference type="InterPro" id="IPR013740">
    <property type="entry name" value="Redoxin"/>
</dbReference>
<dbReference type="InterPro" id="IPR036249">
    <property type="entry name" value="Thioredoxin-like_sf"/>
</dbReference>
<reference evidence="6 7" key="1">
    <citation type="submission" date="2018-10" db="EMBL/GenBank/DDBJ databases">
        <title>Butyricimonas faecalis sp. nov., isolated from human faeces and emended description of the genus Butyricimonas.</title>
        <authorList>
            <person name="Le Roy T."/>
            <person name="Van der Smissen P."/>
            <person name="Paquot A."/>
            <person name="Delzenne N."/>
            <person name="Muccioli G."/>
            <person name="Collet J.-F."/>
            <person name="Cani P.D."/>
        </authorList>
    </citation>
    <scope>NUCLEOTIDE SEQUENCE [LARGE SCALE GENOMIC DNA]</scope>
    <source>
        <strain evidence="6 7">H184</strain>
    </source>
</reference>
<dbReference type="InterPro" id="IPR013766">
    <property type="entry name" value="Thioredoxin_domain"/>
</dbReference>
<keyword evidence="7" id="KW-1185">Reference proteome</keyword>
<keyword evidence="4" id="KW-0676">Redox-active center</keyword>
<keyword evidence="3" id="KW-1015">Disulfide bond</keyword>
<evidence type="ECO:0000256" key="2">
    <source>
        <dbReference type="ARBA" id="ARBA00022748"/>
    </source>
</evidence>